<dbReference type="EMBL" id="KI979488">
    <property type="protein sequence ID" value="EXK76547.1"/>
    <property type="molecule type" value="Genomic_DNA"/>
</dbReference>
<organism evidence="1 2">
    <name type="scientific">Fusarium oxysporum f. sp. raphani 54005</name>
    <dbReference type="NCBI Taxonomy" id="1089458"/>
    <lineage>
        <taxon>Eukaryota</taxon>
        <taxon>Fungi</taxon>
        <taxon>Dikarya</taxon>
        <taxon>Ascomycota</taxon>
        <taxon>Pezizomycotina</taxon>
        <taxon>Sordariomycetes</taxon>
        <taxon>Hypocreomycetidae</taxon>
        <taxon>Hypocreales</taxon>
        <taxon>Nectriaceae</taxon>
        <taxon>Fusarium</taxon>
        <taxon>Fusarium oxysporum species complex</taxon>
    </lineage>
</organism>
<keyword evidence="2" id="KW-1185">Reference proteome</keyword>
<dbReference type="AlphaFoldDB" id="X0C179"/>
<name>X0C179_FUSOX</name>
<sequence length="51" mass="5669">MPSVPCANILSHSPHICSDFRGFATVTSFFDYDKPPKGHSAHLTPRPKEED</sequence>
<dbReference type="Proteomes" id="UP000030663">
    <property type="component" value="Unassembled WGS sequence"/>
</dbReference>
<evidence type="ECO:0000313" key="1">
    <source>
        <dbReference type="EMBL" id="EXK76547.1"/>
    </source>
</evidence>
<gene>
    <name evidence="1" type="ORF">FOQG_18718</name>
</gene>
<protein>
    <submittedName>
        <fullName evidence="1">Uncharacterized protein</fullName>
    </submittedName>
</protein>
<dbReference type="HOGENOM" id="CLU_3106405_0_0_1"/>
<evidence type="ECO:0000313" key="2">
    <source>
        <dbReference type="Proteomes" id="UP000030663"/>
    </source>
</evidence>
<proteinExistence type="predicted"/>
<reference evidence="1 2" key="1">
    <citation type="submission" date="2011-11" db="EMBL/GenBank/DDBJ databases">
        <title>The Genome Sequence of Fusarium oxysporum PHW815.</title>
        <authorList>
            <consortium name="The Broad Institute Genome Sequencing Platform"/>
            <person name="Ma L.-J."/>
            <person name="Gale L.R."/>
            <person name="Schwartz D.C."/>
            <person name="Zhou S."/>
            <person name="Corby-Kistler H."/>
            <person name="Young S.K."/>
            <person name="Zeng Q."/>
            <person name="Gargeya S."/>
            <person name="Fitzgerald M."/>
            <person name="Haas B."/>
            <person name="Abouelleil A."/>
            <person name="Alvarado L."/>
            <person name="Arachchi H.M."/>
            <person name="Berlin A."/>
            <person name="Brown A."/>
            <person name="Chapman S.B."/>
            <person name="Chen Z."/>
            <person name="Dunbar C."/>
            <person name="Freedman E."/>
            <person name="Gearin G."/>
            <person name="Goldberg J."/>
            <person name="Griggs A."/>
            <person name="Gujja S."/>
            <person name="Heiman D."/>
            <person name="Howarth C."/>
            <person name="Larson L."/>
            <person name="Lui A."/>
            <person name="MacDonald P.J.P."/>
            <person name="Montmayeur A."/>
            <person name="Murphy C."/>
            <person name="Neiman D."/>
            <person name="Pearson M."/>
            <person name="Priest M."/>
            <person name="Roberts A."/>
            <person name="Saif S."/>
            <person name="Shea T."/>
            <person name="Shenoy N."/>
            <person name="Sisk P."/>
            <person name="Stolte C."/>
            <person name="Sykes S."/>
            <person name="Wortman J."/>
            <person name="Nusbaum C."/>
            <person name="Birren B."/>
        </authorList>
    </citation>
    <scope>NUCLEOTIDE SEQUENCE [LARGE SCALE GENOMIC DNA]</scope>
    <source>
        <strain evidence="1 2">54005</strain>
    </source>
</reference>
<accession>X0C179</accession>